<keyword evidence="2" id="KW-0808">Transferase</keyword>
<accession>A0A2H6K949</accession>
<evidence type="ECO:0000313" key="2">
    <source>
        <dbReference type="EMBL" id="GBE59508.1"/>
    </source>
</evidence>
<dbReference type="RefSeq" id="XP_028865751.1">
    <property type="nucleotide sequence ID" value="XM_029009918.1"/>
</dbReference>
<dbReference type="VEuPathDB" id="PiroplasmaDB:BOVATA_010010"/>
<reference evidence="2 3" key="1">
    <citation type="journal article" date="2017" name="BMC Genomics">
        <title>Whole-genome assembly of Babesia ovata and comparative genomics between closely related pathogens.</title>
        <authorList>
            <person name="Yamagishi J."/>
            <person name="Asada M."/>
            <person name="Hakimi H."/>
            <person name="Tanaka T.Q."/>
            <person name="Sugimoto C."/>
            <person name="Kawazu S."/>
        </authorList>
    </citation>
    <scope>NUCLEOTIDE SEQUENCE [LARGE SCALE GENOMIC DNA]</scope>
    <source>
        <strain evidence="2 3">Miyake</strain>
    </source>
</reference>
<sequence>MVYDSLTDAPRDFREGIDWLVALKGTDAESNLAALGAAVYKFLSDNPDDSDQLPAYQKVKLITKEFLEQEGIKDRRTVRVMLARFNTPRDLKSYILAKPLDTFEDSDTKKIVEAWGITAENIAEKLTQSVDACEKFLGDIKVPGQYMSAYSSKATWAESCSKKPEDCAAVFVGIAPMLYTGLTSLWDATDADDFRLVPSKAKKNLNNLLAALRYVKPEVRAKMDRSDVVNALSGVGIDVLDTLTEVAEFWAVSGSGNAESVEGMKGVETEELVEAGEPAEQPVDAEKSEGDEGVKSVEEPVKSVEEPIKAEATVNVVKTVKAVKAAKKAAKKVAKKAKQKKNLTQDPQ</sequence>
<dbReference type="GO" id="GO:0016301">
    <property type="term" value="F:kinase activity"/>
    <property type="evidence" value="ECO:0007669"/>
    <property type="project" value="UniProtKB-KW"/>
</dbReference>
<comment type="caution">
    <text evidence="2">The sequence shown here is derived from an EMBL/GenBank/DDBJ whole genome shotgun (WGS) entry which is preliminary data.</text>
</comment>
<evidence type="ECO:0000313" key="3">
    <source>
        <dbReference type="Proteomes" id="UP000236319"/>
    </source>
</evidence>
<name>A0A2H6K949_9APIC</name>
<dbReference type="AlphaFoldDB" id="A0A2H6K949"/>
<feature type="compositionally biased region" description="Basic and acidic residues" evidence="1">
    <location>
        <begin position="284"/>
        <end position="301"/>
    </location>
</feature>
<gene>
    <name evidence="2" type="ORF">BOVATA_010010</name>
</gene>
<evidence type="ECO:0000256" key="1">
    <source>
        <dbReference type="SAM" id="MobiDB-lite"/>
    </source>
</evidence>
<dbReference type="GeneID" id="39873278"/>
<proteinExistence type="predicted"/>
<feature type="region of interest" description="Disordered" evidence="1">
    <location>
        <begin position="273"/>
        <end position="301"/>
    </location>
</feature>
<organism evidence="2 3">
    <name type="scientific">Babesia ovata</name>
    <dbReference type="NCBI Taxonomy" id="189622"/>
    <lineage>
        <taxon>Eukaryota</taxon>
        <taxon>Sar</taxon>
        <taxon>Alveolata</taxon>
        <taxon>Apicomplexa</taxon>
        <taxon>Aconoidasida</taxon>
        <taxon>Piroplasmida</taxon>
        <taxon>Babesiidae</taxon>
        <taxon>Babesia</taxon>
    </lineage>
</organism>
<dbReference type="Proteomes" id="UP000236319">
    <property type="component" value="Unassembled WGS sequence"/>
</dbReference>
<keyword evidence="3" id="KW-1185">Reference proteome</keyword>
<protein>
    <submittedName>
        <fullName evidence="2">Probable serine threonine-kinase kinX, putative</fullName>
    </submittedName>
</protein>
<dbReference type="EMBL" id="BDSA01000001">
    <property type="protein sequence ID" value="GBE59508.1"/>
    <property type="molecule type" value="Genomic_DNA"/>
</dbReference>
<keyword evidence="2" id="KW-0418">Kinase</keyword>